<name>X1RBK8_9ZZZZ</name>
<dbReference type="EMBL" id="BARW01001504">
    <property type="protein sequence ID" value="GAI60520.1"/>
    <property type="molecule type" value="Genomic_DNA"/>
</dbReference>
<gene>
    <name evidence="2" type="ORF">S12H4_04748</name>
</gene>
<evidence type="ECO:0000256" key="1">
    <source>
        <dbReference type="SAM" id="Phobius"/>
    </source>
</evidence>
<sequence length="124" mass="14719">MTLIRDINNILEYGRKTMSYKYATLLAIFDFITEHPSELPINNLHFILIDYLARQFISYYYPFSFHNFYQGFLVVYIWEAGANEWTRENNTGNNPQVIPGYPIIFTGMVMFSIIFPLIKKRQKS</sequence>
<proteinExistence type="predicted"/>
<protein>
    <submittedName>
        <fullName evidence="2">Uncharacterized protein</fullName>
    </submittedName>
</protein>
<organism evidence="2">
    <name type="scientific">marine sediment metagenome</name>
    <dbReference type="NCBI Taxonomy" id="412755"/>
    <lineage>
        <taxon>unclassified sequences</taxon>
        <taxon>metagenomes</taxon>
        <taxon>ecological metagenomes</taxon>
    </lineage>
</organism>
<keyword evidence="1" id="KW-0812">Transmembrane</keyword>
<feature type="transmembrane region" description="Helical" evidence="1">
    <location>
        <begin position="98"/>
        <end position="118"/>
    </location>
</feature>
<dbReference type="AlphaFoldDB" id="X1RBK8"/>
<comment type="caution">
    <text evidence="2">The sequence shown here is derived from an EMBL/GenBank/DDBJ whole genome shotgun (WGS) entry which is preliminary data.</text>
</comment>
<keyword evidence="1" id="KW-1133">Transmembrane helix</keyword>
<evidence type="ECO:0000313" key="2">
    <source>
        <dbReference type="EMBL" id="GAI60520.1"/>
    </source>
</evidence>
<reference evidence="2" key="1">
    <citation type="journal article" date="2014" name="Front. Microbiol.">
        <title>High frequency of phylogenetically diverse reductive dehalogenase-homologous genes in deep subseafloor sedimentary metagenomes.</title>
        <authorList>
            <person name="Kawai M."/>
            <person name="Futagami T."/>
            <person name="Toyoda A."/>
            <person name="Takaki Y."/>
            <person name="Nishi S."/>
            <person name="Hori S."/>
            <person name="Arai W."/>
            <person name="Tsubouchi T."/>
            <person name="Morono Y."/>
            <person name="Uchiyama I."/>
            <person name="Ito T."/>
            <person name="Fujiyama A."/>
            <person name="Inagaki F."/>
            <person name="Takami H."/>
        </authorList>
    </citation>
    <scope>NUCLEOTIDE SEQUENCE</scope>
    <source>
        <strain evidence="2">Expedition CK06-06</strain>
    </source>
</reference>
<accession>X1RBK8</accession>
<keyword evidence="1" id="KW-0472">Membrane</keyword>
<feature type="transmembrane region" description="Helical" evidence="1">
    <location>
        <begin position="59"/>
        <end position="78"/>
    </location>
</feature>